<protein>
    <recommendedName>
        <fullName evidence="9">Peptidase M66 domain-containing protein</fullName>
    </recommendedName>
</protein>
<accession>D3AYK4</accession>
<dbReference type="InParanoid" id="D3AYK4"/>
<evidence type="ECO:0000256" key="3">
    <source>
        <dbReference type="ARBA" id="ARBA00022525"/>
    </source>
</evidence>
<evidence type="ECO:0000313" key="10">
    <source>
        <dbReference type="EMBL" id="EFA86031.1"/>
    </source>
</evidence>
<evidence type="ECO:0000256" key="5">
    <source>
        <dbReference type="ARBA" id="ARBA00022723"/>
    </source>
</evidence>
<keyword evidence="3" id="KW-0964">Secreted</keyword>
<dbReference type="PANTHER" id="PTHR39540:SF1">
    <property type="entry name" value="DICTOMALLEIN-1-RELATED"/>
    <property type="match status" value="1"/>
</dbReference>
<dbReference type="InterPro" id="IPR051256">
    <property type="entry name" value="Dictomallein"/>
</dbReference>
<evidence type="ECO:0000259" key="9">
    <source>
        <dbReference type="PROSITE" id="PS51694"/>
    </source>
</evidence>
<reference evidence="10 11" key="1">
    <citation type="journal article" date="2011" name="Genome Res.">
        <title>Phylogeny-wide analysis of social amoeba genomes highlights ancient origins for complex intercellular communication.</title>
        <authorList>
            <person name="Heidel A.J."/>
            <person name="Lawal H.M."/>
            <person name="Felder M."/>
            <person name="Schilde C."/>
            <person name="Helps N.R."/>
            <person name="Tunggal B."/>
            <person name="Rivero F."/>
            <person name="John U."/>
            <person name="Schleicher M."/>
            <person name="Eichinger L."/>
            <person name="Platzer M."/>
            <person name="Noegel A.A."/>
            <person name="Schaap P."/>
            <person name="Gloeckner G."/>
        </authorList>
    </citation>
    <scope>NUCLEOTIDE SEQUENCE [LARGE SCALE GENOMIC DNA]</scope>
    <source>
        <strain evidence="11">ATCC 26659 / Pp 5 / PN500</strain>
    </source>
</reference>
<keyword evidence="6" id="KW-0378">Hydrolase</keyword>
<dbReference type="AlphaFoldDB" id="D3AYK4"/>
<keyword evidence="5" id="KW-0479">Metal-binding</keyword>
<feature type="domain" description="Peptidase M66" evidence="9">
    <location>
        <begin position="248"/>
        <end position="500"/>
    </location>
</feature>
<comment type="caution">
    <text evidence="10">The sequence shown here is derived from an EMBL/GenBank/DDBJ whole genome shotgun (WGS) entry which is preliminary data.</text>
</comment>
<comment type="subcellular location">
    <subcellularLocation>
        <location evidence="2">Secreted</location>
    </subcellularLocation>
</comment>
<evidence type="ECO:0000256" key="8">
    <source>
        <dbReference type="ARBA" id="ARBA00023049"/>
    </source>
</evidence>
<keyword evidence="8" id="KW-0482">Metalloprotease</keyword>
<gene>
    <name evidence="10" type="ORF">PPL_01264</name>
</gene>
<dbReference type="GO" id="GO:0004222">
    <property type="term" value="F:metalloendopeptidase activity"/>
    <property type="evidence" value="ECO:0007669"/>
    <property type="project" value="InterPro"/>
</dbReference>
<keyword evidence="11" id="KW-1185">Reference proteome</keyword>
<dbReference type="RefSeq" id="XP_020438137.1">
    <property type="nucleotide sequence ID" value="XM_020572279.1"/>
</dbReference>
<dbReference type="EMBL" id="ADBJ01000004">
    <property type="protein sequence ID" value="EFA86031.1"/>
    <property type="molecule type" value="Genomic_DNA"/>
</dbReference>
<dbReference type="GO" id="GO:0005576">
    <property type="term" value="C:extracellular region"/>
    <property type="evidence" value="ECO:0007669"/>
    <property type="project" value="UniProtKB-SubCell"/>
</dbReference>
<name>D3AYK4_HETP5</name>
<comment type="cofactor">
    <cofactor evidence="1">
        <name>Zn(2+)</name>
        <dbReference type="ChEBI" id="CHEBI:29105"/>
    </cofactor>
</comment>
<evidence type="ECO:0000256" key="4">
    <source>
        <dbReference type="ARBA" id="ARBA00022670"/>
    </source>
</evidence>
<dbReference type="Proteomes" id="UP000001396">
    <property type="component" value="Unassembled WGS sequence"/>
</dbReference>
<dbReference type="GeneID" id="31356794"/>
<organism evidence="10 11">
    <name type="scientific">Heterostelium pallidum (strain ATCC 26659 / Pp 5 / PN500)</name>
    <name type="common">Cellular slime mold</name>
    <name type="synonym">Polysphondylium pallidum</name>
    <dbReference type="NCBI Taxonomy" id="670386"/>
    <lineage>
        <taxon>Eukaryota</taxon>
        <taxon>Amoebozoa</taxon>
        <taxon>Evosea</taxon>
        <taxon>Eumycetozoa</taxon>
        <taxon>Dictyostelia</taxon>
        <taxon>Acytosteliales</taxon>
        <taxon>Acytosteliaceae</taxon>
        <taxon>Heterostelium</taxon>
    </lineage>
</organism>
<proteinExistence type="predicted"/>
<keyword evidence="7" id="KW-0862">Zinc</keyword>
<evidence type="ECO:0000256" key="7">
    <source>
        <dbReference type="ARBA" id="ARBA00022833"/>
    </source>
</evidence>
<evidence type="ECO:0000256" key="2">
    <source>
        <dbReference type="ARBA" id="ARBA00004613"/>
    </source>
</evidence>
<dbReference type="GO" id="GO:0006508">
    <property type="term" value="P:proteolysis"/>
    <property type="evidence" value="ECO:0007669"/>
    <property type="project" value="UniProtKB-KW"/>
</dbReference>
<evidence type="ECO:0000256" key="6">
    <source>
        <dbReference type="ARBA" id="ARBA00022801"/>
    </source>
</evidence>
<dbReference type="Pfam" id="PF10462">
    <property type="entry name" value="Peptidase_M66"/>
    <property type="match status" value="1"/>
</dbReference>
<dbReference type="InterPro" id="IPR019503">
    <property type="entry name" value="Peptidase_M66_dom"/>
</dbReference>
<sequence>MKRMNLNHISRSSNPLHIDRSSPIQIFSFKIIFLVKGRFDKVKNDWSECGVIDNDSDLDLQMQRLNYCFHRIYNVMVSICLSFLHIKMMPKLVTDSFLSTEPTTMLYNKQNQSKTKRTKLNRIASKVDDIKFAQTHIVAPEGKKWINKNDNVEVNLHLVGGRDTLLMVKYSGVVALPKNRLPSIKVINQKYTKELYLNDPSQFPASLDNQINPMEQLNSYYTVLIPRDLIANGVKIVVSSHPSGSISPRIGRNGMFKVLTIPMFLFGAAPSLIAGGAIKEVRSYRPSGIEEMTLESLPVSEMEFQSRFKLTWPVHVKIPSNGNQAQLISSFETEPMDFLKSMTPFFVELRRALGFRNSDTFLHIPIIANRKTGEQVQISMGIEIDNVMCTLNYSDPYVFLHELAHAMGAKHYSGDSPYHEYLEGSSWGYNSRINKFIPNYIDHEDDHFYCQNGSDGKCYLYDIMNSIGNNGAKVMFSDYEIGVIQNNLEMEEVNKRYMHYENGNYYKYNNEKVGYEKYIYNDENGRYLDGGLPLAANRDRPVYAIVITHNTGSFSACGQDCNKIFPLVKIESGHLLRYIDPSDRKQLEMVNPDLNGEYRSYCVESGCDYTLVATYSDGTTIKKLLQRGIRAFNNPSGQVQQTYCDPYNPTSIHFIVETIPADKPLSQIELYWTPYGFRNLFDKDSSDLIISQKF</sequence>
<dbReference type="PANTHER" id="PTHR39540">
    <property type="match status" value="1"/>
</dbReference>
<keyword evidence="4" id="KW-0645">Protease</keyword>
<dbReference type="GO" id="GO:0046872">
    <property type="term" value="F:metal ion binding"/>
    <property type="evidence" value="ECO:0007669"/>
    <property type="project" value="UniProtKB-KW"/>
</dbReference>
<dbReference type="PROSITE" id="PS51694">
    <property type="entry name" value="PEPTIDASE_M66"/>
    <property type="match status" value="1"/>
</dbReference>
<evidence type="ECO:0000313" key="11">
    <source>
        <dbReference type="Proteomes" id="UP000001396"/>
    </source>
</evidence>
<evidence type="ECO:0000256" key="1">
    <source>
        <dbReference type="ARBA" id="ARBA00001947"/>
    </source>
</evidence>